<organism evidence="2 3">
    <name type="scientific">Flavobacterium chungbukense</name>
    <dbReference type="NCBI Taxonomy" id="877464"/>
    <lineage>
        <taxon>Bacteria</taxon>
        <taxon>Pseudomonadati</taxon>
        <taxon>Bacteroidota</taxon>
        <taxon>Flavobacteriia</taxon>
        <taxon>Flavobacteriales</taxon>
        <taxon>Flavobacteriaceae</taxon>
        <taxon>Flavobacterium</taxon>
    </lineage>
</organism>
<evidence type="ECO:0000313" key="3">
    <source>
        <dbReference type="Proteomes" id="UP001501333"/>
    </source>
</evidence>
<proteinExistence type="predicted"/>
<keyword evidence="3" id="KW-1185">Reference proteome</keyword>
<evidence type="ECO:0000256" key="1">
    <source>
        <dbReference type="SAM" id="MobiDB-lite"/>
    </source>
</evidence>
<dbReference type="Proteomes" id="UP001501333">
    <property type="component" value="Unassembled WGS sequence"/>
</dbReference>
<dbReference type="RefSeq" id="WP_229349371.1">
    <property type="nucleotide sequence ID" value="NZ_BAABAO010000013.1"/>
</dbReference>
<evidence type="ECO:0008006" key="4">
    <source>
        <dbReference type="Google" id="ProtNLM"/>
    </source>
</evidence>
<reference evidence="3" key="1">
    <citation type="journal article" date="2019" name="Int. J. Syst. Evol. Microbiol.">
        <title>The Global Catalogue of Microorganisms (GCM) 10K type strain sequencing project: providing services to taxonomists for standard genome sequencing and annotation.</title>
        <authorList>
            <consortium name="The Broad Institute Genomics Platform"/>
            <consortium name="The Broad Institute Genome Sequencing Center for Infectious Disease"/>
            <person name="Wu L."/>
            <person name="Ma J."/>
        </authorList>
    </citation>
    <scope>NUCLEOTIDE SEQUENCE [LARGE SCALE GENOMIC DNA]</scope>
    <source>
        <strain evidence="3">JCM 17386</strain>
    </source>
</reference>
<sequence length="54" mass="5861">MAFTSLFSVFSCTSDESEIQTTKKKEIKIEKLQADGGPGDDMGDTKPPVKPPTK</sequence>
<name>A0ABP7YN36_9FLAO</name>
<evidence type="ECO:0000313" key="2">
    <source>
        <dbReference type="EMBL" id="GAA4138637.1"/>
    </source>
</evidence>
<feature type="region of interest" description="Disordered" evidence="1">
    <location>
        <begin position="19"/>
        <end position="54"/>
    </location>
</feature>
<protein>
    <recommendedName>
        <fullName evidence="4">Lipoprotein</fullName>
    </recommendedName>
</protein>
<accession>A0ABP7YN36</accession>
<comment type="caution">
    <text evidence="2">The sequence shown here is derived from an EMBL/GenBank/DDBJ whole genome shotgun (WGS) entry which is preliminary data.</text>
</comment>
<gene>
    <name evidence="2" type="ORF">GCM10022250_37510</name>
</gene>
<dbReference type="EMBL" id="BAABAO010000013">
    <property type="protein sequence ID" value="GAA4138637.1"/>
    <property type="molecule type" value="Genomic_DNA"/>
</dbReference>
<feature type="compositionally biased region" description="Basic and acidic residues" evidence="1">
    <location>
        <begin position="21"/>
        <end position="33"/>
    </location>
</feature>